<dbReference type="STRING" id="686832.A0A0C2Y096"/>
<keyword evidence="3 5" id="KW-0863">Zinc-finger</keyword>
<evidence type="ECO:0000256" key="6">
    <source>
        <dbReference type="SAM" id="MobiDB-lite"/>
    </source>
</evidence>
<dbReference type="GO" id="GO:0008270">
    <property type="term" value="F:zinc ion binding"/>
    <property type="evidence" value="ECO:0007669"/>
    <property type="project" value="UniProtKB-KW"/>
</dbReference>
<keyword evidence="1 5" id="KW-0479">Metal-binding</keyword>
<dbReference type="SMART" id="SM00356">
    <property type="entry name" value="ZnF_C3H1"/>
    <property type="match status" value="2"/>
</dbReference>
<dbReference type="AlphaFoldDB" id="A0A0C2Y096"/>
<dbReference type="PANTHER" id="PTHR12547">
    <property type="entry name" value="CCCH ZINC FINGER/TIS11-RELATED"/>
    <property type="match status" value="1"/>
</dbReference>
<evidence type="ECO:0000256" key="3">
    <source>
        <dbReference type="ARBA" id="ARBA00022771"/>
    </source>
</evidence>
<feature type="region of interest" description="Disordered" evidence="6">
    <location>
        <begin position="283"/>
        <end position="308"/>
    </location>
</feature>
<dbReference type="EMBL" id="KN831776">
    <property type="protein sequence ID" value="KIM43278.1"/>
    <property type="molecule type" value="Genomic_DNA"/>
</dbReference>
<feature type="domain" description="C3H1-type" evidence="7">
    <location>
        <begin position="15"/>
        <end position="37"/>
    </location>
</feature>
<evidence type="ECO:0000256" key="1">
    <source>
        <dbReference type="ARBA" id="ARBA00022723"/>
    </source>
</evidence>
<feature type="domain" description="C3H1-type" evidence="7">
    <location>
        <begin position="210"/>
        <end position="238"/>
    </location>
</feature>
<dbReference type="OrthoDB" id="411372at2759"/>
<evidence type="ECO:0000256" key="5">
    <source>
        <dbReference type="PROSITE-ProRule" id="PRU00723"/>
    </source>
</evidence>
<dbReference type="SUPFAM" id="SSF90229">
    <property type="entry name" value="CCCH zinc finger"/>
    <property type="match status" value="2"/>
</dbReference>
<protein>
    <recommendedName>
        <fullName evidence="7">C3H1-type domain-containing protein</fullName>
    </recommendedName>
</protein>
<gene>
    <name evidence="8" type="ORF">M413DRAFT_26437</name>
</gene>
<feature type="region of interest" description="Disordered" evidence="6">
    <location>
        <begin position="98"/>
        <end position="121"/>
    </location>
</feature>
<organism evidence="8 9">
    <name type="scientific">Hebeloma cylindrosporum</name>
    <dbReference type="NCBI Taxonomy" id="76867"/>
    <lineage>
        <taxon>Eukaryota</taxon>
        <taxon>Fungi</taxon>
        <taxon>Dikarya</taxon>
        <taxon>Basidiomycota</taxon>
        <taxon>Agaricomycotina</taxon>
        <taxon>Agaricomycetes</taxon>
        <taxon>Agaricomycetidae</taxon>
        <taxon>Agaricales</taxon>
        <taxon>Agaricineae</taxon>
        <taxon>Hymenogastraceae</taxon>
        <taxon>Hebeloma</taxon>
    </lineage>
</organism>
<dbReference type="Gene3D" id="4.10.1000.10">
    <property type="entry name" value="Zinc finger, CCCH-type"/>
    <property type="match status" value="2"/>
</dbReference>
<sequence length="345" mass="37385">MSPITPTSTDSFASICRYYYSGTCMNGALCKYQHGTEVPHTKPIDLVAPAECVVDWPMPSEPAYPDSPPLYGSYLPYGQGWPTSPYALNGSFPRPADSILFAPPRSRDSIDTTSTSTSSLESDDLVVVTHDPKYEEHSHSHQSQVCVADDAPVIHVPPLHPLLYGNTTGTHTPNSSYDYIYMPGLGMRHSGPSKSRTGGSKSSLKQKALKYKTKPCKFFNTEKGCPSGSACTFLHDETVSGAQALAAQRLAATRLTAAKEEVRKNFVPIPWRVIGGGVLVGKKKDDSLDEKSTDSDHPYSSHILPSKPAPLKIITRQRSNSIPPTPSVAQVKIEHLFSAESPGVL</sequence>
<keyword evidence="2" id="KW-0677">Repeat</keyword>
<proteinExistence type="predicted"/>
<dbReference type="Pfam" id="PF00642">
    <property type="entry name" value="zf-CCCH"/>
    <property type="match status" value="1"/>
</dbReference>
<accession>A0A0C2Y096</accession>
<dbReference type="PANTHER" id="PTHR12547:SF18">
    <property type="entry name" value="PROTEIN TIS11"/>
    <property type="match status" value="1"/>
</dbReference>
<dbReference type="InterPro" id="IPR036855">
    <property type="entry name" value="Znf_CCCH_sf"/>
</dbReference>
<dbReference type="InterPro" id="IPR000571">
    <property type="entry name" value="Znf_CCCH"/>
</dbReference>
<evidence type="ECO:0000256" key="2">
    <source>
        <dbReference type="ARBA" id="ARBA00022737"/>
    </source>
</evidence>
<name>A0A0C2Y096_HEBCY</name>
<keyword evidence="9" id="KW-1185">Reference proteome</keyword>
<evidence type="ECO:0000259" key="7">
    <source>
        <dbReference type="PROSITE" id="PS50103"/>
    </source>
</evidence>
<dbReference type="InterPro" id="IPR045877">
    <property type="entry name" value="ZFP36-like"/>
</dbReference>
<feature type="compositionally biased region" description="Low complexity" evidence="6">
    <location>
        <begin position="111"/>
        <end position="120"/>
    </location>
</feature>
<dbReference type="PROSITE" id="PS50103">
    <property type="entry name" value="ZF_C3H1"/>
    <property type="match status" value="2"/>
</dbReference>
<dbReference type="GO" id="GO:0003729">
    <property type="term" value="F:mRNA binding"/>
    <property type="evidence" value="ECO:0007669"/>
    <property type="project" value="InterPro"/>
</dbReference>
<evidence type="ECO:0000313" key="8">
    <source>
        <dbReference type="EMBL" id="KIM43278.1"/>
    </source>
</evidence>
<dbReference type="Proteomes" id="UP000053424">
    <property type="component" value="Unassembled WGS sequence"/>
</dbReference>
<dbReference type="HOGENOM" id="CLU_721692_0_0_1"/>
<evidence type="ECO:0000313" key="9">
    <source>
        <dbReference type="Proteomes" id="UP000053424"/>
    </source>
</evidence>
<evidence type="ECO:0000256" key="4">
    <source>
        <dbReference type="ARBA" id="ARBA00022833"/>
    </source>
</evidence>
<keyword evidence="4 5" id="KW-0862">Zinc</keyword>
<feature type="zinc finger region" description="C3H1-type" evidence="5">
    <location>
        <begin position="15"/>
        <end position="37"/>
    </location>
</feature>
<feature type="zinc finger region" description="C3H1-type" evidence="5">
    <location>
        <begin position="210"/>
        <end position="238"/>
    </location>
</feature>
<reference evidence="9" key="2">
    <citation type="submission" date="2015-01" db="EMBL/GenBank/DDBJ databases">
        <title>Evolutionary Origins and Diversification of the Mycorrhizal Mutualists.</title>
        <authorList>
            <consortium name="DOE Joint Genome Institute"/>
            <consortium name="Mycorrhizal Genomics Consortium"/>
            <person name="Kohler A."/>
            <person name="Kuo A."/>
            <person name="Nagy L.G."/>
            <person name="Floudas D."/>
            <person name="Copeland A."/>
            <person name="Barry K.W."/>
            <person name="Cichocki N."/>
            <person name="Veneault-Fourrey C."/>
            <person name="LaButti K."/>
            <person name="Lindquist E.A."/>
            <person name="Lipzen A."/>
            <person name="Lundell T."/>
            <person name="Morin E."/>
            <person name="Murat C."/>
            <person name="Riley R."/>
            <person name="Ohm R."/>
            <person name="Sun H."/>
            <person name="Tunlid A."/>
            <person name="Henrissat B."/>
            <person name="Grigoriev I.V."/>
            <person name="Hibbett D.S."/>
            <person name="Martin F."/>
        </authorList>
    </citation>
    <scope>NUCLEOTIDE SEQUENCE [LARGE SCALE GENOMIC DNA]</scope>
    <source>
        <strain evidence="9">h7</strain>
    </source>
</reference>
<reference evidence="8 9" key="1">
    <citation type="submission" date="2014-04" db="EMBL/GenBank/DDBJ databases">
        <authorList>
            <consortium name="DOE Joint Genome Institute"/>
            <person name="Kuo A."/>
            <person name="Gay G."/>
            <person name="Dore J."/>
            <person name="Kohler A."/>
            <person name="Nagy L.G."/>
            <person name="Floudas D."/>
            <person name="Copeland A."/>
            <person name="Barry K.W."/>
            <person name="Cichocki N."/>
            <person name="Veneault-Fourrey C."/>
            <person name="LaButti K."/>
            <person name="Lindquist E.A."/>
            <person name="Lipzen A."/>
            <person name="Lundell T."/>
            <person name="Morin E."/>
            <person name="Murat C."/>
            <person name="Sun H."/>
            <person name="Tunlid A."/>
            <person name="Henrissat B."/>
            <person name="Grigoriev I.V."/>
            <person name="Hibbett D.S."/>
            <person name="Martin F."/>
            <person name="Nordberg H.P."/>
            <person name="Cantor M.N."/>
            <person name="Hua S.X."/>
        </authorList>
    </citation>
    <scope>NUCLEOTIDE SEQUENCE [LARGE SCALE GENOMIC DNA]</scope>
    <source>
        <strain evidence="9">h7</strain>
    </source>
</reference>
<feature type="compositionally biased region" description="Basic and acidic residues" evidence="6">
    <location>
        <begin position="283"/>
        <end position="299"/>
    </location>
</feature>
<dbReference type="Pfam" id="PF14608">
    <property type="entry name" value="zf-CCCH_2"/>
    <property type="match status" value="1"/>
</dbReference>